<sequence length="208" mass="22956">MLQRFLVALLPVLTLLAACGGESSAGPFYQAVPKVCDLVSKQVTSSYVGDVTGKRTDFVAKYVDKEGGVTADECSWEHTQEIRSGDRLLRTYSRRLTVAVIRYPEKDDYGHTGTQLAENDYESTKKAARDTNALIREEPGLGQGAFLQNMGGPYILLKYRRGNLIVEIHSYFFDSTDPQAAKSENRQLLQSGVLAVAREVDAKLASSR</sequence>
<comment type="caution">
    <text evidence="2">The sequence shown here is derived from an EMBL/GenBank/DDBJ whole genome shotgun (WGS) entry which is preliminary data.</text>
</comment>
<dbReference type="PATRIC" id="fig|1469144.10.peg.3013"/>
<dbReference type="Proteomes" id="UP000070188">
    <property type="component" value="Unassembled WGS sequence"/>
</dbReference>
<keyword evidence="1" id="KW-0732">Signal</keyword>
<proteinExistence type="predicted"/>
<evidence type="ECO:0000256" key="1">
    <source>
        <dbReference type="SAM" id="SignalP"/>
    </source>
</evidence>
<protein>
    <recommendedName>
        <fullName evidence="4">Lipoprotein</fullName>
    </recommendedName>
</protein>
<gene>
    <name evidence="2" type="ORF">LI90_2786</name>
</gene>
<dbReference type="PROSITE" id="PS51257">
    <property type="entry name" value="PROKAR_LIPOPROTEIN"/>
    <property type="match status" value="1"/>
</dbReference>
<evidence type="ECO:0000313" key="2">
    <source>
        <dbReference type="EMBL" id="KWX01754.1"/>
    </source>
</evidence>
<organism evidence="2 3">
    <name type="scientific">Carbonactinospora thermoautotrophica</name>
    <dbReference type="NCBI Taxonomy" id="1469144"/>
    <lineage>
        <taxon>Bacteria</taxon>
        <taxon>Bacillati</taxon>
        <taxon>Actinomycetota</taxon>
        <taxon>Actinomycetes</taxon>
        <taxon>Kitasatosporales</taxon>
        <taxon>Carbonactinosporaceae</taxon>
        <taxon>Carbonactinospora</taxon>
    </lineage>
</organism>
<keyword evidence="3" id="KW-1185">Reference proteome</keyword>
<feature type="signal peptide" evidence="1">
    <location>
        <begin position="1"/>
        <end position="17"/>
    </location>
</feature>
<accession>A0A132MVB6</accession>
<reference evidence="3" key="1">
    <citation type="submission" date="2015-04" db="EMBL/GenBank/DDBJ databases">
        <title>Physiological reanalysis, assessment of diazotrophy, and genome sequences of multiple isolates of Streptomyces thermoautotrophicus.</title>
        <authorList>
            <person name="MacKellar D.C."/>
            <person name="Lieber L."/>
            <person name="Norman J."/>
            <person name="Bolger A."/>
            <person name="Tobin C."/>
            <person name="Murray J.W."/>
            <person name="Chang R."/>
            <person name="Ford T."/>
            <person name="Nguyen P.Q."/>
            <person name="Woodward J."/>
            <person name="Permingeat H."/>
            <person name="Joshi N.S."/>
            <person name="Silver P.A."/>
            <person name="Usadel B."/>
            <person name="Rutherford A.W."/>
            <person name="Friesen M."/>
            <person name="Prell J."/>
        </authorList>
    </citation>
    <scope>NUCLEOTIDE SEQUENCE [LARGE SCALE GENOMIC DNA]</scope>
    <source>
        <strain evidence="3">H1</strain>
    </source>
</reference>
<name>A0A132MVB6_9ACTN</name>
<dbReference type="EMBL" id="LAXD01000001">
    <property type="protein sequence ID" value="KWX01754.1"/>
    <property type="molecule type" value="Genomic_DNA"/>
</dbReference>
<dbReference type="AlphaFoldDB" id="A0A132MVB6"/>
<dbReference type="STRING" id="1469144.LI90_2786"/>
<evidence type="ECO:0008006" key="4">
    <source>
        <dbReference type="Google" id="ProtNLM"/>
    </source>
</evidence>
<evidence type="ECO:0000313" key="3">
    <source>
        <dbReference type="Proteomes" id="UP000070188"/>
    </source>
</evidence>
<feature type="chain" id="PRO_5039609593" description="Lipoprotein" evidence="1">
    <location>
        <begin position="18"/>
        <end position="208"/>
    </location>
</feature>